<reference evidence="5 6" key="1">
    <citation type="journal article" date="2015" name="Genome Announc.">
        <title>Expanding the biotechnology potential of lactobacilli through comparative genomics of 213 strains and associated genera.</title>
        <authorList>
            <person name="Sun Z."/>
            <person name="Harris H.M."/>
            <person name="McCann A."/>
            <person name="Guo C."/>
            <person name="Argimon S."/>
            <person name="Zhang W."/>
            <person name="Yang X."/>
            <person name="Jeffery I.B."/>
            <person name="Cooney J.C."/>
            <person name="Kagawa T.F."/>
            <person name="Liu W."/>
            <person name="Song Y."/>
            <person name="Salvetti E."/>
            <person name="Wrobel A."/>
            <person name="Rasinkangas P."/>
            <person name="Parkhill J."/>
            <person name="Rea M.C."/>
            <person name="O'Sullivan O."/>
            <person name="Ritari J."/>
            <person name="Douillard F.P."/>
            <person name="Paul Ross R."/>
            <person name="Yang R."/>
            <person name="Briner A.E."/>
            <person name="Felis G.E."/>
            <person name="de Vos W.M."/>
            <person name="Barrangou R."/>
            <person name="Klaenhammer T.R."/>
            <person name="Caufield P.W."/>
            <person name="Cui Y."/>
            <person name="Zhang H."/>
            <person name="O'Toole P.W."/>
        </authorList>
    </citation>
    <scope>NUCLEOTIDE SEQUENCE [LARGE SCALE GENOMIC DNA]</scope>
    <source>
        <strain evidence="5 6">DSM 19971</strain>
    </source>
</reference>
<sequence length="140" mass="16740">MAELKEAYYRLYDKIVAEQLEREQELTLPFKNITPNDEFYLDILYRHKNATLSEFAKLAQVTKPGATHIIGKFEKLGVVYRRHSTLDKRIYHLELNDKLVEYYQKSYQIFDDIFQKLEAKLQPEEVSFLIKLFRKMEGSL</sequence>
<dbReference type="SMART" id="SM00347">
    <property type="entry name" value="HTH_MARR"/>
    <property type="match status" value="1"/>
</dbReference>
<dbReference type="OrthoDB" id="6462103at2"/>
<evidence type="ECO:0000313" key="6">
    <source>
        <dbReference type="Proteomes" id="UP000051155"/>
    </source>
</evidence>
<keyword evidence="2" id="KW-0238">DNA-binding</keyword>
<evidence type="ECO:0000256" key="3">
    <source>
        <dbReference type="ARBA" id="ARBA00023163"/>
    </source>
</evidence>
<dbReference type="PANTHER" id="PTHR42756">
    <property type="entry name" value="TRANSCRIPTIONAL REGULATOR, MARR"/>
    <property type="match status" value="1"/>
</dbReference>
<gene>
    <name evidence="5" type="ORF">FD20_GL000086</name>
</gene>
<dbReference type="GO" id="GO:0003677">
    <property type="term" value="F:DNA binding"/>
    <property type="evidence" value="ECO:0007669"/>
    <property type="project" value="UniProtKB-KW"/>
</dbReference>
<comment type="caution">
    <text evidence="5">The sequence shown here is derived from an EMBL/GenBank/DDBJ whole genome shotgun (WGS) entry which is preliminary data.</text>
</comment>
<dbReference type="EMBL" id="AZEG01000001">
    <property type="protein sequence ID" value="KRL39045.1"/>
    <property type="molecule type" value="Genomic_DNA"/>
</dbReference>
<evidence type="ECO:0000256" key="2">
    <source>
        <dbReference type="ARBA" id="ARBA00023125"/>
    </source>
</evidence>
<evidence type="ECO:0000259" key="4">
    <source>
        <dbReference type="PROSITE" id="PS50995"/>
    </source>
</evidence>
<dbReference type="SUPFAM" id="SSF46785">
    <property type="entry name" value="Winged helix' DNA-binding domain"/>
    <property type="match status" value="1"/>
</dbReference>
<keyword evidence="3" id="KW-0804">Transcription</keyword>
<dbReference type="InterPro" id="IPR000835">
    <property type="entry name" value="HTH_MarR-typ"/>
</dbReference>
<dbReference type="PROSITE" id="PS50995">
    <property type="entry name" value="HTH_MARR_2"/>
    <property type="match status" value="1"/>
</dbReference>
<accession>A0A0R1Q9M8</accession>
<name>A0A0R1Q9M8_9LACO</name>
<dbReference type="STRING" id="1423812.FD20_GL000086"/>
<dbReference type="InterPro" id="IPR036388">
    <property type="entry name" value="WH-like_DNA-bd_sf"/>
</dbReference>
<protein>
    <recommendedName>
        <fullName evidence="4">HTH marR-type domain-containing protein</fullName>
    </recommendedName>
</protein>
<dbReference type="Pfam" id="PF01047">
    <property type="entry name" value="MarR"/>
    <property type="match status" value="1"/>
</dbReference>
<dbReference type="Proteomes" id="UP000051155">
    <property type="component" value="Unassembled WGS sequence"/>
</dbReference>
<dbReference type="Gene3D" id="1.10.10.10">
    <property type="entry name" value="Winged helix-like DNA-binding domain superfamily/Winged helix DNA-binding domain"/>
    <property type="match status" value="1"/>
</dbReference>
<keyword evidence="6" id="KW-1185">Reference proteome</keyword>
<dbReference type="PATRIC" id="fig|1423812.3.peg.88"/>
<organism evidence="5 6">
    <name type="scientific">Liquorilactobacillus uvarum DSM 19971</name>
    <dbReference type="NCBI Taxonomy" id="1423812"/>
    <lineage>
        <taxon>Bacteria</taxon>
        <taxon>Bacillati</taxon>
        <taxon>Bacillota</taxon>
        <taxon>Bacilli</taxon>
        <taxon>Lactobacillales</taxon>
        <taxon>Lactobacillaceae</taxon>
        <taxon>Liquorilactobacillus</taxon>
    </lineage>
</organism>
<dbReference type="AlphaFoldDB" id="A0A0R1Q9M8"/>
<dbReference type="RefSeq" id="WP_057735529.1">
    <property type="nucleotide sequence ID" value="NZ_AZEG01000001.1"/>
</dbReference>
<dbReference type="PANTHER" id="PTHR42756:SF1">
    <property type="entry name" value="TRANSCRIPTIONAL REPRESSOR OF EMRAB OPERON"/>
    <property type="match status" value="1"/>
</dbReference>
<proteinExistence type="predicted"/>
<dbReference type="GO" id="GO:0003700">
    <property type="term" value="F:DNA-binding transcription factor activity"/>
    <property type="evidence" value="ECO:0007669"/>
    <property type="project" value="InterPro"/>
</dbReference>
<feature type="domain" description="HTH marR-type" evidence="4">
    <location>
        <begin position="1"/>
        <end position="138"/>
    </location>
</feature>
<evidence type="ECO:0000313" key="5">
    <source>
        <dbReference type="EMBL" id="KRL39045.1"/>
    </source>
</evidence>
<evidence type="ECO:0000256" key="1">
    <source>
        <dbReference type="ARBA" id="ARBA00023015"/>
    </source>
</evidence>
<dbReference type="InterPro" id="IPR036390">
    <property type="entry name" value="WH_DNA-bd_sf"/>
</dbReference>
<keyword evidence="1" id="KW-0805">Transcription regulation</keyword>